<evidence type="ECO:0000256" key="7">
    <source>
        <dbReference type="ARBA" id="ARBA00022692"/>
    </source>
</evidence>
<evidence type="ECO:0000256" key="2">
    <source>
        <dbReference type="ARBA" id="ARBA00004687"/>
    </source>
</evidence>
<feature type="transmembrane region" description="Helical" evidence="11">
    <location>
        <begin position="323"/>
        <end position="341"/>
    </location>
</feature>
<evidence type="ECO:0000256" key="4">
    <source>
        <dbReference type="ARBA" id="ARBA00022502"/>
    </source>
</evidence>
<evidence type="ECO:0000256" key="11">
    <source>
        <dbReference type="RuleBase" id="RU365064"/>
    </source>
</evidence>
<evidence type="ECO:0000256" key="6">
    <source>
        <dbReference type="ARBA" id="ARBA00022679"/>
    </source>
</evidence>
<comment type="similarity">
    <text evidence="3 11">Belongs to the PIGM family.</text>
</comment>
<dbReference type="EMBL" id="CAXAMM010043545">
    <property type="protein sequence ID" value="CAK9110518.1"/>
    <property type="molecule type" value="Genomic_DNA"/>
</dbReference>
<evidence type="ECO:0000256" key="3">
    <source>
        <dbReference type="ARBA" id="ARBA00011071"/>
    </source>
</evidence>
<keyword evidence="4 11" id="KW-0337">GPI-anchor biosynthesis</keyword>
<keyword evidence="10 11" id="KW-0472">Membrane</keyword>
<protein>
    <recommendedName>
        <fullName evidence="11">GPI mannosyltransferase 1</fullName>
        <ecNumber evidence="11">2.4.1.-</ecNumber>
    </recommendedName>
    <alternativeName>
        <fullName evidence="11">GPI mannosyltransferase I</fullName>
    </alternativeName>
</protein>
<evidence type="ECO:0000313" key="12">
    <source>
        <dbReference type="EMBL" id="CAK9110518.1"/>
    </source>
</evidence>
<comment type="function">
    <text evidence="11">Catalytic subunit of the glycosylphosphatidylinositol-mannosyltransferase I complex which catalyzes the transfer of the first mannose, via an alpha-1,4 bond from a dolichol-phosphate-mannose (Dol-P-Man) to the glucosaminyl acyl phosphatidylinositol (GlcN-(acyl)PI) intermediate to generate alpha-D-Man-(1-&gt;4)-alpha-D-GlcN-(1-&gt;6)-(1-radyl,2-acyl-sn-glycero-3-phospho)-2-acyl-inositol and participates in the sixth step of the glycosylphosphatidylinositol-anchor biosynthesis.</text>
</comment>
<evidence type="ECO:0000256" key="9">
    <source>
        <dbReference type="ARBA" id="ARBA00022989"/>
    </source>
</evidence>
<comment type="caution">
    <text evidence="12">The sequence shown here is derived from an EMBL/GenBank/DDBJ whole genome shotgun (WGS) entry which is preliminary data.</text>
</comment>
<name>A0ABP0SDU3_9DINO</name>
<comment type="subcellular location">
    <subcellularLocation>
        <location evidence="1 11">Endoplasmic reticulum membrane</location>
        <topology evidence="1 11">Multi-pass membrane protein</topology>
    </subcellularLocation>
</comment>
<dbReference type="Proteomes" id="UP001642464">
    <property type="component" value="Unassembled WGS sequence"/>
</dbReference>
<evidence type="ECO:0000256" key="8">
    <source>
        <dbReference type="ARBA" id="ARBA00022824"/>
    </source>
</evidence>
<keyword evidence="13" id="KW-1185">Reference proteome</keyword>
<dbReference type="PANTHER" id="PTHR12886:SF0">
    <property type="entry name" value="GPI MANNOSYLTRANSFERASE 1"/>
    <property type="match status" value="1"/>
</dbReference>
<keyword evidence="6 11" id="KW-0808">Transferase</keyword>
<feature type="transmembrane region" description="Helical" evidence="11">
    <location>
        <begin position="278"/>
        <end position="303"/>
    </location>
</feature>
<dbReference type="Pfam" id="PF05007">
    <property type="entry name" value="Mannosyl_trans"/>
    <property type="match status" value="1"/>
</dbReference>
<evidence type="ECO:0000313" key="13">
    <source>
        <dbReference type="Proteomes" id="UP001642464"/>
    </source>
</evidence>
<reference evidence="12 13" key="1">
    <citation type="submission" date="2024-02" db="EMBL/GenBank/DDBJ databases">
        <authorList>
            <person name="Chen Y."/>
            <person name="Shah S."/>
            <person name="Dougan E. K."/>
            <person name="Thang M."/>
            <person name="Chan C."/>
        </authorList>
    </citation>
    <scope>NUCLEOTIDE SEQUENCE [LARGE SCALE GENOMIC DNA]</scope>
</reference>
<keyword evidence="5 11" id="KW-0328">Glycosyltransferase</keyword>
<comment type="pathway">
    <text evidence="2 11">Glycolipid biosynthesis; glycosylphosphatidylinositol-anchor biosynthesis.</text>
</comment>
<sequence length="376" mass="41780">DEHLVVKYTDVDYEVFTDAAAAAWRPGGSPYDRATYRYPPVLAWLVLPNVLWFKGFGKLLFAACDLAVGWVIARILARRGGVAADQAVGWACVWLFHPYSVNISTRGNADVIVCLLVLLTLDCIESKRRRTAALFFGAAVHWKIFPIILAPTLVLHMDDEYVGGKSNAAATANVTGRLARLRAFLLQAFWQRLEFAVLSASTFFSLGGISYVLYGWDFLYEAYLYHFIRTDNRHNFSVYFYSLYLRYGQPAGLAAGLAAFVPQLVAQVALASALHRRLLLAATLQTIAFVAFNKVCTAQYFTWYTALLPLALATSPPRSPRKLWISAAAWLAAQLSWLALAYQLEFEGRNTFLLLWASGVGFFAAHLLVLAALLEG</sequence>
<accession>A0ABP0SDU3</accession>
<feature type="non-terminal residue" evidence="12">
    <location>
        <position position="1"/>
    </location>
</feature>
<keyword evidence="9 11" id="KW-1133">Transmembrane helix</keyword>
<dbReference type="EC" id="2.4.1.-" evidence="11"/>
<feature type="transmembrane region" description="Helical" evidence="11">
    <location>
        <begin position="195"/>
        <end position="214"/>
    </location>
</feature>
<gene>
    <name evidence="12" type="ORF">SCF082_LOCUS51328</name>
</gene>
<feature type="transmembrane region" description="Helical" evidence="11">
    <location>
        <begin position="51"/>
        <end position="73"/>
    </location>
</feature>
<dbReference type="PANTHER" id="PTHR12886">
    <property type="entry name" value="PIG-M MANNOSYLTRANSFERASE"/>
    <property type="match status" value="1"/>
</dbReference>
<proteinExistence type="inferred from homology"/>
<comment type="caution">
    <text evidence="11">Lacks conserved residue(s) required for the propagation of feature annotation.</text>
</comment>
<dbReference type="GO" id="GO:0016757">
    <property type="term" value="F:glycosyltransferase activity"/>
    <property type="evidence" value="ECO:0007669"/>
    <property type="project" value="UniProtKB-KW"/>
</dbReference>
<evidence type="ECO:0000256" key="10">
    <source>
        <dbReference type="ARBA" id="ARBA00023136"/>
    </source>
</evidence>
<keyword evidence="8 11" id="KW-0256">Endoplasmic reticulum</keyword>
<dbReference type="InterPro" id="IPR007704">
    <property type="entry name" value="PIG-M"/>
</dbReference>
<evidence type="ECO:0000256" key="5">
    <source>
        <dbReference type="ARBA" id="ARBA00022676"/>
    </source>
</evidence>
<organism evidence="12 13">
    <name type="scientific">Durusdinium trenchii</name>
    <dbReference type="NCBI Taxonomy" id="1381693"/>
    <lineage>
        <taxon>Eukaryota</taxon>
        <taxon>Sar</taxon>
        <taxon>Alveolata</taxon>
        <taxon>Dinophyceae</taxon>
        <taxon>Suessiales</taxon>
        <taxon>Symbiodiniaceae</taxon>
        <taxon>Durusdinium</taxon>
    </lineage>
</organism>
<evidence type="ECO:0000256" key="1">
    <source>
        <dbReference type="ARBA" id="ARBA00004477"/>
    </source>
</evidence>
<feature type="transmembrane region" description="Helical" evidence="11">
    <location>
        <begin position="353"/>
        <end position="374"/>
    </location>
</feature>
<keyword evidence="7 11" id="KW-0812">Transmembrane</keyword>